<proteinExistence type="predicted"/>
<reference evidence="2 3" key="1">
    <citation type="journal article" date="2018" name="PLoS Genet.">
        <title>Population sequencing reveals clonal diversity and ancestral inbreeding in the grapevine cultivar Chardonnay.</title>
        <authorList>
            <person name="Roach M.J."/>
            <person name="Johnson D.L."/>
            <person name="Bohlmann J."/>
            <person name="van Vuuren H.J."/>
            <person name="Jones S.J."/>
            <person name="Pretorius I.S."/>
            <person name="Schmidt S.A."/>
            <person name="Borneman A.R."/>
        </authorList>
    </citation>
    <scope>NUCLEOTIDE SEQUENCE [LARGE SCALE GENOMIC DNA]</scope>
    <source>
        <strain evidence="3">cv. Chardonnay</strain>
        <tissue evidence="2">Leaf</tissue>
    </source>
</reference>
<feature type="transmembrane region" description="Helical" evidence="1">
    <location>
        <begin position="144"/>
        <end position="163"/>
    </location>
</feature>
<evidence type="ECO:0000256" key="1">
    <source>
        <dbReference type="SAM" id="Phobius"/>
    </source>
</evidence>
<dbReference type="Proteomes" id="UP000288805">
    <property type="component" value="Unassembled WGS sequence"/>
</dbReference>
<sequence>MVSSANCKWEIVVLLLPTVKPSNNLLFLTLNINLLSTLATILKRKGDSGSPCLKSLGALTQPLALPFTGIAKEREDKPLIQVLYVELNPFLSSTCTVSSICLPLTKAHFTNRQNEAKKSYPLQGAYKEALSFRKFSCFSYASRIIPWLPIVVIEVLVLASLGFNVLRMLLLVNGVVEKTRKATQVSIAEAADAIGIPRMLIDIRHGKQLTFMLPNAYGTLNAESSEHSQVESDKILVGHKAKGSHRDLPSLRLVRLASVKALDWLKSYYWEPQKKAIPLQRDGSSNIRKKSSLKSVNWLSV</sequence>
<dbReference type="GO" id="GO:0090730">
    <property type="term" value="C:Las1 complex"/>
    <property type="evidence" value="ECO:0007669"/>
    <property type="project" value="InterPro"/>
</dbReference>
<accession>A0A438BZ71</accession>
<dbReference type="Pfam" id="PF04031">
    <property type="entry name" value="Las1"/>
    <property type="match status" value="2"/>
</dbReference>
<keyword evidence="1" id="KW-0472">Membrane</keyword>
<dbReference type="EMBL" id="QGNW01002590">
    <property type="protein sequence ID" value="RVW16230.1"/>
    <property type="molecule type" value="Genomic_DNA"/>
</dbReference>
<evidence type="ECO:0000313" key="2">
    <source>
        <dbReference type="EMBL" id="RVW16230.1"/>
    </source>
</evidence>
<dbReference type="InterPro" id="IPR007174">
    <property type="entry name" value="Las1"/>
</dbReference>
<dbReference type="GO" id="GO:0006364">
    <property type="term" value="P:rRNA processing"/>
    <property type="evidence" value="ECO:0007669"/>
    <property type="project" value="InterPro"/>
</dbReference>
<evidence type="ECO:0000313" key="3">
    <source>
        <dbReference type="Proteomes" id="UP000288805"/>
    </source>
</evidence>
<comment type="caution">
    <text evidence="2">The sequence shown here is derived from an EMBL/GenBank/DDBJ whole genome shotgun (WGS) entry which is preliminary data.</text>
</comment>
<dbReference type="PANTHER" id="PTHR15002:SF0">
    <property type="entry name" value="RIBOSOMAL BIOGENESIS PROTEIN LAS1L"/>
    <property type="match status" value="1"/>
</dbReference>
<dbReference type="AlphaFoldDB" id="A0A438BZ71"/>
<gene>
    <name evidence="2" type="ORF">CK203_074360</name>
</gene>
<keyword evidence="1" id="KW-1133">Transmembrane helix</keyword>
<keyword evidence="1" id="KW-0812">Transmembrane</keyword>
<protein>
    <submittedName>
        <fullName evidence="2">Uncharacterized protein</fullName>
    </submittedName>
</protein>
<dbReference type="PANTHER" id="PTHR15002">
    <property type="entry name" value="RIBOSOMAL BIOGENESIS PROTEIN LAS1L"/>
    <property type="match status" value="1"/>
</dbReference>
<organism evidence="2 3">
    <name type="scientific">Vitis vinifera</name>
    <name type="common">Grape</name>
    <dbReference type="NCBI Taxonomy" id="29760"/>
    <lineage>
        <taxon>Eukaryota</taxon>
        <taxon>Viridiplantae</taxon>
        <taxon>Streptophyta</taxon>
        <taxon>Embryophyta</taxon>
        <taxon>Tracheophyta</taxon>
        <taxon>Spermatophyta</taxon>
        <taxon>Magnoliopsida</taxon>
        <taxon>eudicotyledons</taxon>
        <taxon>Gunneridae</taxon>
        <taxon>Pentapetalae</taxon>
        <taxon>rosids</taxon>
        <taxon>Vitales</taxon>
        <taxon>Vitaceae</taxon>
        <taxon>Viteae</taxon>
        <taxon>Vitis</taxon>
    </lineage>
</organism>
<name>A0A438BZ71_VITVI</name>
<dbReference type="GO" id="GO:0004519">
    <property type="term" value="F:endonuclease activity"/>
    <property type="evidence" value="ECO:0007669"/>
    <property type="project" value="InterPro"/>
</dbReference>